<dbReference type="RefSeq" id="WP_116685995.1">
    <property type="nucleotide sequence ID" value="NZ_CAWNYD010000001.1"/>
</dbReference>
<keyword evidence="3" id="KW-0378">Hydrolase</keyword>
<dbReference type="PANTHER" id="PTHR30383">
    <property type="entry name" value="THIOESTERASE 1/PROTEASE 1/LYSOPHOSPHOLIPASE L1"/>
    <property type="match status" value="1"/>
</dbReference>
<sequence length="249" mass="26600">MKYIVTLLLLLCSLQLQAIEPQKPTILAFGDSNTWGWKSVAESEGSNGKFADHERWTGVMEQALGGNYKVVVSGLVGRTTDLDGRNVGAISAESFNGAGALPMAIARHNPLALVVIMLGTNDLQSGYNKTPREIARSAFSLARTVKGMNNALYSHYPAPQVLLITPAPLGDTSKTPLKSLFQSGEAPSKQLSAAFTAESLADENQDIWLMDAGKITTTDGADGIHLSQKNHKLLGMAIAKYIKSKSTAL</sequence>
<dbReference type="PANTHER" id="PTHR30383:SF29">
    <property type="entry name" value="SGNH HYDROLASE-TYPE ESTERASE DOMAIN-CONTAINING PROTEIN"/>
    <property type="match status" value="1"/>
</dbReference>
<dbReference type="OrthoDB" id="164654at2"/>
<keyword evidence="1" id="KW-0732">Signal</keyword>
<gene>
    <name evidence="3" type="ORF">DC094_05230</name>
</gene>
<organism evidence="3 4">
    <name type="scientific">Pelagibaculum spongiae</name>
    <dbReference type="NCBI Taxonomy" id="2080658"/>
    <lineage>
        <taxon>Bacteria</taxon>
        <taxon>Pseudomonadati</taxon>
        <taxon>Pseudomonadota</taxon>
        <taxon>Gammaproteobacteria</taxon>
        <taxon>Oceanospirillales</taxon>
        <taxon>Pelagibaculum</taxon>
    </lineage>
</organism>
<dbReference type="InterPro" id="IPR013830">
    <property type="entry name" value="SGNH_hydro"/>
</dbReference>
<dbReference type="InterPro" id="IPR036514">
    <property type="entry name" value="SGNH_hydro_sf"/>
</dbReference>
<evidence type="ECO:0000259" key="2">
    <source>
        <dbReference type="Pfam" id="PF13472"/>
    </source>
</evidence>
<dbReference type="EMBL" id="QDDL01000001">
    <property type="protein sequence ID" value="PVZ72409.1"/>
    <property type="molecule type" value="Genomic_DNA"/>
</dbReference>
<feature type="signal peptide" evidence="1">
    <location>
        <begin position="1"/>
        <end position="18"/>
    </location>
</feature>
<comment type="caution">
    <text evidence="3">The sequence shown here is derived from an EMBL/GenBank/DDBJ whole genome shotgun (WGS) entry which is preliminary data.</text>
</comment>
<evidence type="ECO:0000256" key="1">
    <source>
        <dbReference type="SAM" id="SignalP"/>
    </source>
</evidence>
<dbReference type="Gene3D" id="3.40.50.1110">
    <property type="entry name" value="SGNH hydrolase"/>
    <property type="match status" value="1"/>
</dbReference>
<dbReference type="AlphaFoldDB" id="A0A2V1H157"/>
<dbReference type="SUPFAM" id="SSF52266">
    <property type="entry name" value="SGNH hydrolase"/>
    <property type="match status" value="1"/>
</dbReference>
<dbReference type="Pfam" id="PF13472">
    <property type="entry name" value="Lipase_GDSL_2"/>
    <property type="match status" value="1"/>
</dbReference>
<dbReference type="Proteomes" id="UP000244906">
    <property type="component" value="Unassembled WGS sequence"/>
</dbReference>
<dbReference type="InterPro" id="IPR051532">
    <property type="entry name" value="Ester_Hydrolysis_Enzymes"/>
</dbReference>
<name>A0A2V1H157_9GAMM</name>
<reference evidence="3 4" key="1">
    <citation type="submission" date="2018-04" db="EMBL/GenBank/DDBJ databases">
        <title>Thalassorhabdus spongiae gen. nov., sp. nov., isolated from a marine sponge in South-West Iceland.</title>
        <authorList>
            <person name="Knobloch S."/>
            <person name="Daussin A."/>
            <person name="Johannsson R."/>
            <person name="Marteinsson V.T."/>
        </authorList>
    </citation>
    <scope>NUCLEOTIDE SEQUENCE [LARGE SCALE GENOMIC DNA]</scope>
    <source>
        <strain evidence="3 4">Hp12</strain>
    </source>
</reference>
<dbReference type="GO" id="GO:0016788">
    <property type="term" value="F:hydrolase activity, acting on ester bonds"/>
    <property type="evidence" value="ECO:0007669"/>
    <property type="project" value="UniProtKB-ARBA"/>
</dbReference>
<feature type="domain" description="SGNH hydrolase-type esterase" evidence="2">
    <location>
        <begin position="28"/>
        <end position="232"/>
    </location>
</feature>
<keyword evidence="4" id="KW-1185">Reference proteome</keyword>
<protein>
    <submittedName>
        <fullName evidence="3">Hydrolase</fullName>
    </submittedName>
</protein>
<evidence type="ECO:0000313" key="3">
    <source>
        <dbReference type="EMBL" id="PVZ72409.1"/>
    </source>
</evidence>
<feature type="chain" id="PRO_5016084932" evidence="1">
    <location>
        <begin position="19"/>
        <end position="249"/>
    </location>
</feature>
<evidence type="ECO:0000313" key="4">
    <source>
        <dbReference type="Proteomes" id="UP000244906"/>
    </source>
</evidence>
<proteinExistence type="predicted"/>
<accession>A0A2V1H157</accession>